<protein>
    <submittedName>
        <fullName evidence="1">XRE family transcriptional regulator</fullName>
    </submittedName>
</protein>
<reference evidence="1 2" key="1">
    <citation type="submission" date="2024-01" db="EMBL/GenBank/DDBJ databases">
        <title>Description of Streptococcus dentalis sp. nov., Streptococcus gingivalis sp. nov., Streptococcus lingualis sp. nov. isolated from human oral cavity.</title>
        <authorList>
            <person name="Choi Y.S."/>
            <person name="Goo B.J."/>
            <person name="Bae J.W."/>
        </authorList>
    </citation>
    <scope>NUCLEOTIDE SEQUENCE [LARGE SCALE GENOMIC DNA]</scope>
    <source>
        <strain evidence="1 2">S2</strain>
    </source>
</reference>
<dbReference type="EMBL" id="JAYKTO010000002">
    <property type="protein sequence ID" value="MEB3520925.1"/>
    <property type="molecule type" value="Genomic_DNA"/>
</dbReference>
<evidence type="ECO:0000313" key="2">
    <source>
        <dbReference type="Proteomes" id="UP001308656"/>
    </source>
</evidence>
<organism evidence="1 2">
    <name type="scientific">Streptococcus gingivalis</name>
    <dbReference type="NCBI Taxonomy" id="3111861"/>
    <lineage>
        <taxon>Bacteria</taxon>
        <taxon>Bacillati</taxon>
        <taxon>Bacillota</taxon>
        <taxon>Bacilli</taxon>
        <taxon>Lactobacillales</taxon>
        <taxon>Streptococcaceae</taxon>
        <taxon>Streptococcus</taxon>
    </lineage>
</organism>
<sequence>MFSLSKESEQELSQGVLTLIDTFLKSQDKVFQKSLGLMTAKQLKDELDIKDNTLKRWEENGLKRYQPPLEDTRKAYYKVSDILIFLGANS</sequence>
<proteinExistence type="predicted"/>
<keyword evidence="2" id="KW-1185">Reference proteome</keyword>
<comment type="caution">
    <text evidence="1">The sequence shown here is derived from an EMBL/GenBank/DDBJ whole genome shotgun (WGS) entry which is preliminary data.</text>
</comment>
<dbReference type="InterPro" id="IPR009061">
    <property type="entry name" value="DNA-bd_dom_put_sf"/>
</dbReference>
<dbReference type="SUPFAM" id="SSF46955">
    <property type="entry name" value="Putative DNA-binding domain"/>
    <property type="match status" value="1"/>
</dbReference>
<evidence type="ECO:0000313" key="1">
    <source>
        <dbReference type="EMBL" id="MEB3520925.1"/>
    </source>
</evidence>
<dbReference type="Proteomes" id="UP001308656">
    <property type="component" value="Unassembled WGS sequence"/>
</dbReference>
<accession>A0ABU6BAP2</accession>
<name>A0ABU6BAP2_9STRE</name>
<gene>
    <name evidence="1" type="ORF">SM122_10230</name>
</gene>
<dbReference type="RefSeq" id="WP_324738325.1">
    <property type="nucleotide sequence ID" value="NZ_JAYKTO010000002.1"/>
</dbReference>